<evidence type="ECO:0000313" key="2">
    <source>
        <dbReference type="Proteomes" id="UP000886885"/>
    </source>
</evidence>
<sequence length="116" mass="13090">MFHLMHQPHPHLHKFLRTSPRNEIEALAVSNESLILLYENGEDFVRTMHCADHKIPPTLNTNRVALITTSAKTLIASVPQDFALSNETEAHPLYEIDKAFRSGKYLIAVKEGAVDD</sequence>
<dbReference type="Proteomes" id="UP000886885">
    <property type="component" value="Chromosome 1D"/>
</dbReference>
<name>A0A8X8AN86_POPTO</name>
<keyword evidence="2" id="KW-1185">Reference proteome</keyword>
<organism evidence="1 2">
    <name type="scientific">Populus tomentosa</name>
    <name type="common">Chinese white poplar</name>
    <dbReference type="NCBI Taxonomy" id="118781"/>
    <lineage>
        <taxon>Eukaryota</taxon>
        <taxon>Viridiplantae</taxon>
        <taxon>Streptophyta</taxon>
        <taxon>Embryophyta</taxon>
        <taxon>Tracheophyta</taxon>
        <taxon>Spermatophyta</taxon>
        <taxon>Magnoliopsida</taxon>
        <taxon>eudicotyledons</taxon>
        <taxon>Gunneridae</taxon>
        <taxon>Pentapetalae</taxon>
        <taxon>rosids</taxon>
        <taxon>fabids</taxon>
        <taxon>Malpighiales</taxon>
        <taxon>Salicaceae</taxon>
        <taxon>Saliceae</taxon>
        <taxon>Populus</taxon>
    </lineage>
</organism>
<comment type="caution">
    <text evidence="1">The sequence shown here is derived from an EMBL/GenBank/DDBJ whole genome shotgun (WGS) entry which is preliminary data.</text>
</comment>
<dbReference type="EMBL" id="JAAWWB010000002">
    <property type="protein sequence ID" value="KAG6789752.1"/>
    <property type="molecule type" value="Genomic_DNA"/>
</dbReference>
<dbReference type="AlphaFoldDB" id="A0A8X8AN86"/>
<evidence type="ECO:0000313" key="1">
    <source>
        <dbReference type="EMBL" id="KAG6789752.1"/>
    </source>
</evidence>
<reference evidence="1" key="1">
    <citation type="journal article" date="2020" name="bioRxiv">
        <title>Hybrid origin of Populus tomentosa Carr. identified through genome sequencing and phylogenomic analysis.</title>
        <authorList>
            <person name="An X."/>
            <person name="Gao K."/>
            <person name="Chen Z."/>
            <person name="Li J."/>
            <person name="Yang X."/>
            <person name="Yang X."/>
            <person name="Zhou J."/>
            <person name="Guo T."/>
            <person name="Zhao T."/>
            <person name="Huang S."/>
            <person name="Miao D."/>
            <person name="Khan W.U."/>
            <person name="Rao P."/>
            <person name="Ye M."/>
            <person name="Lei B."/>
            <person name="Liao W."/>
            <person name="Wang J."/>
            <person name="Ji L."/>
            <person name="Li Y."/>
            <person name="Guo B."/>
            <person name="Mustafa N.S."/>
            <person name="Li S."/>
            <person name="Yun Q."/>
            <person name="Keller S.R."/>
            <person name="Mao J."/>
            <person name="Zhang R."/>
            <person name="Strauss S.H."/>
        </authorList>
    </citation>
    <scope>NUCLEOTIDE SEQUENCE</scope>
    <source>
        <strain evidence="1">GM15</strain>
        <tissue evidence="1">Leaf</tissue>
    </source>
</reference>
<protein>
    <submittedName>
        <fullName evidence="1">Uncharacterized protein</fullName>
    </submittedName>
</protein>
<accession>A0A8X8AN86</accession>
<proteinExistence type="predicted"/>
<gene>
    <name evidence="1" type="ORF">POTOM_005876</name>
</gene>